<evidence type="ECO:0000313" key="5">
    <source>
        <dbReference type="Proteomes" id="UP000192042"/>
    </source>
</evidence>
<evidence type="ECO:0000313" key="4">
    <source>
        <dbReference type="EMBL" id="SLM46547.1"/>
    </source>
</evidence>
<reference evidence="4 5" key="1">
    <citation type="submission" date="2017-03" db="EMBL/GenBank/DDBJ databases">
        <authorList>
            <person name="Afonso C.L."/>
            <person name="Miller P.J."/>
            <person name="Scott M.A."/>
            <person name="Spackman E."/>
            <person name="Goraichik I."/>
            <person name="Dimitrov K.M."/>
            <person name="Suarez D.L."/>
            <person name="Swayne D.E."/>
        </authorList>
    </citation>
    <scope>NUCLEOTIDE SEQUENCE [LARGE SCALE GENOMIC DNA]</scope>
    <source>
        <strain evidence="4">Genome sequencing of Nitrospira japonica strain NJ11</strain>
    </source>
</reference>
<protein>
    <recommendedName>
        <fullName evidence="3">CBS domain-containing protein</fullName>
    </recommendedName>
</protein>
<evidence type="ECO:0000256" key="1">
    <source>
        <dbReference type="ARBA" id="ARBA00023122"/>
    </source>
</evidence>
<dbReference type="AlphaFoldDB" id="A0A1W1I0P3"/>
<organism evidence="4 5">
    <name type="scientific">Nitrospira japonica</name>
    <dbReference type="NCBI Taxonomy" id="1325564"/>
    <lineage>
        <taxon>Bacteria</taxon>
        <taxon>Pseudomonadati</taxon>
        <taxon>Nitrospirota</taxon>
        <taxon>Nitrospiria</taxon>
        <taxon>Nitrospirales</taxon>
        <taxon>Nitrospiraceae</taxon>
        <taxon>Nitrospira</taxon>
    </lineage>
</organism>
<dbReference type="SMART" id="SM00116">
    <property type="entry name" value="CBS"/>
    <property type="match status" value="2"/>
</dbReference>
<sequence length="144" mass="15465">MASTTMEGVPPGGFKTLGEIDATNDLRIHTKKTGMDVALELLATHSSGAPIVDDQGKFMGFVSEFDLLRAIESGKDLNTVTADQIMSTSHFVANESTTIGDAIRIMNEKHLINIPVIKEGQVAYSVTRHDLLRARIGLGPGIES</sequence>
<dbReference type="RefSeq" id="WP_080885214.1">
    <property type="nucleotide sequence ID" value="NZ_LT828648.1"/>
</dbReference>
<dbReference type="InterPro" id="IPR000644">
    <property type="entry name" value="CBS_dom"/>
</dbReference>
<feature type="domain" description="CBS" evidence="3">
    <location>
        <begin position="22"/>
        <end position="77"/>
    </location>
</feature>
<accession>A0A1W1I0P3</accession>
<dbReference type="Gene3D" id="3.10.580.10">
    <property type="entry name" value="CBS-domain"/>
    <property type="match status" value="1"/>
</dbReference>
<evidence type="ECO:0000256" key="2">
    <source>
        <dbReference type="PROSITE-ProRule" id="PRU00703"/>
    </source>
</evidence>
<feature type="domain" description="CBS" evidence="3">
    <location>
        <begin position="86"/>
        <end position="144"/>
    </location>
</feature>
<dbReference type="InterPro" id="IPR051257">
    <property type="entry name" value="Diverse_CBS-Domain"/>
</dbReference>
<dbReference type="PANTHER" id="PTHR43080">
    <property type="entry name" value="CBS DOMAIN-CONTAINING PROTEIN CBSX3, MITOCHONDRIAL"/>
    <property type="match status" value="1"/>
</dbReference>
<dbReference type="EMBL" id="LT828648">
    <property type="protein sequence ID" value="SLM46547.1"/>
    <property type="molecule type" value="Genomic_DNA"/>
</dbReference>
<name>A0A1W1I0P3_9BACT</name>
<dbReference type="KEGG" id="nja:NSJP_0375"/>
<evidence type="ECO:0000259" key="3">
    <source>
        <dbReference type="PROSITE" id="PS51371"/>
    </source>
</evidence>
<proteinExistence type="predicted"/>
<dbReference type="OrthoDB" id="9796295at2"/>
<dbReference type="CDD" id="cd02205">
    <property type="entry name" value="CBS_pair_SF"/>
    <property type="match status" value="1"/>
</dbReference>
<dbReference type="SUPFAM" id="SSF54631">
    <property type="entry name" value="CBS-domain pair"/>
    <property type="match status" value="1"/>
</dbReference>
<dbReference type="Proteomes" id="UP000192042">
    <property type="component" value="Chromosome I"/>
</dbReference>
<dbReference type="PANTHER" id="PTHR43080:SF2">
    <property type="entry name" value="CBS DOMAIN-CONTAINING PROTEIN"/>
    <property type="match status" value="1"/>
</dbReference>
<dbReference type="Pfam" id="PF00571">
    <property type="entry name" value="CBS"/>
    <property type="match status" value="2"/>
</dbReference>
<keyword evidence="5" id="KW-1185">Reference proteome</keyword>
<gene>
    <name evidence="4" type="ORF">NSJP_0375</name>
</gene>
<dbReference type="STRING" id="1325564.NSJP_0375"/>
<dbReference type="PROSITE" id="PS51371">
    <property type="entry name" value="CBS"/>
    <property type="match status" value="2"/>
</dbReference>
<keyword evidence="1 2" id="KW-0129">CBS domain</keyword>
<dbReference type="InterPro" id="IPR046342">
    <property type="entry name" value="CBS_dom_sf"/>
</dbReference>